<accession>A0ABQ9DQ89</accession>
<proteinExistence type="predicted"/>
<evidence type="ECO:0000313" key="1">
    <source>
        <dbReference type="EMBL" id="KAJ7423430.1"/>
    </source>
</evidence>
<protein>
    <recommendedName>
        <fullName evidence="3">Reverse transcriptase domain-containing protein</fullName>
    </recommendedName>
</protein>
<name>A0ABQ9DQ89_9PASS</name>
<comment type="caution">
    <text evidence="1">The sequence shown here is derived from an EMBL/GenBank/DDBJ whole genome shotgun (WGS) entry which is preliminary data.</text>
</comment>
<keyword evidence="2" id="KW-1185">Reference proteome</keyword>
<dbReference type="PANTHER" id="PTHR47027">
    <property type="entry name" value="REVERSE TRANSCRIPTASE DOMAIN-CONTAINING PROTEIN"/>
    <property type="match status" value="1"/>
</dbReference>
<evidence type="ECO:0008006" key="3">
    <source>
        <dbReference type="Google" id="ProtNLM"/>
    </source>
</evidence>
<sequence length="263" mass="29785">MKKTASTSYIVPNRGPFNLRQLKAHSKTLNHLVCKVIFADDVALVTDSQAALHYLTFCFAEADMLFGLEVSLKKTELLYQSASQKVFHHPHITIGESELKSVQQFTYLGSIIFSDAKIDKEVDKGLAKAYRALGKHHKTVSSNKPLKKSTKISFYRAIVLSTLLYGPESWVIYGYHLQLLESFHQHCLCAILKIHWCDYVTNVSIPEEAGVSSIEAMLMRTQLRWVGHISRMEDHHLPKIVLYAELVAGCRKRGVQRGDTRTP</sequence>
<reference evidence="1" key="1">
    <citation type="submission" date="2019-10" db="EMBL/GenBank/DDBJ databases">
        <authorList>
            <person name="Soares A.E.R."/>
            <person name="Aleixo A."/>
            <person name="Schneider P."/>
            <person name="Miyaki C.Y."/>
            <person name="Schneider M.P."/>
            <person name="Mello C."/>
            <person name="Vasconcelos A.T.R."/>
        </authorList>
    </citation>
    <scope>NUCLEOTIDE SEQUENCE</scope>
    <source>
        <tissue evidence="1">Muscle</tissue>
    </source>
</reference>
<evidence type="ECO:0000313" key="2">
    <source>
        <dbReference type="Proteomes" id="UP001145742"/>
    </source>
</evidence>
<dbReference type="EMBL" id="WHWB01032836">
    <property type="protein sequence ID" value="KAJ7423430.1"/>
    <property type="molecule type" value="Genomic_DNA"/>
</dbReference>
<gene>
    <name evidence="1" type="ORF">WISP_33871</name>
</gene>
<organism evidence="1 2">
    <name type="scientific">Willisornis vidua</name>
    <name type="common">Xingu scale-backed antbird</name>
    <dbReference type="NCBI Taxonomy" id="1566151"/>
    <lineage>
        <taxon>Eukaryota</taxon>
        <taxon>Metazoa</taxon>
        <taxon>Chordata</taxon>
        <taxon>Craniata</taxon>
        <taxon>Vertebrata</taxon>
        <taxon>Euteleostomi</taxon>
        <taxon>Archelosauria</taxon>
        <taxon>Archosauria</taxon>
        <taxon>Dinosauria</taxon>
        <taxon>Saurischia</taxon>
        <taxon>Theropoda</taxon>
        <taxon>Coelurosauria</taxon>
        <taxon>Aves</taxon>
        <taxon>Neognathae</taxon>
        <taxon>Neoaves</taxon>
        <taxon>Telluraves</taxon>
        <taxon>Australaves</taxon>
        <taxon>Passeriformes</taxon>
        <taxon>Thamnophilidae</taxon>
        <taxon>Willisornis</taxon>
    </lineage>
</organism>
<dbReference type="Proteomes" id="UP001145742">
    <property type="component" value="Unassembled WGS sequence"/>
</dbReference>
<dbReference type="PANTHER" id="PTHR47027:SF30">
    <property type="entry name" value="THAP-TYPE DOMAIN-CONTAINING PROTEIN"/>
    <property type="match status" value="1"/>
</dbReference>